<feature type="non-terminal residue" evidence="1">
    <location>
        <position position="132"/>
    </location>
</feature>
<comment type="caution">
    <text evidence="1">The sequence shown here is derived from an EMBL/GenBank/DDBJ whole genome shotgun (WGS) entry which is preliminary data.</text>
</comment>
<gene>
    <name evidence="1" type="ORF">QQF64_031570</name>
</gene>
<feature type="non-terminal residue" evidence="1">
    <location>
        <position position="1"/>
    </location>
</feature>
<dbReference type="EMBL" id="JAYMGO010000008">
    <property type="protein sequence ID" value="KAL1269281.1"/>
    <property type="molecule type" value="Genomic_DNA"/>
</dbReference>
<evidence type="ECO:0000313" key="1">
    <source>
        <dbReference type="EMBL" id="KAL1269281.1"/>
    </source>
</evidence>
<protein>
    <submittedName>
        <fullName evidence="1">Uncharacterized protein</fullName>
    </submittedName>
</protein>
<dbReference type="Proteomes" id="UP001558613">
    <property type="component" value="Unassembled WGS sequence"/>
</dbReference>
<keyword evidence="2" id="KW-1185">Reference proteome</keyword>
<proteinExistence type="predicted"/>
<name>A0ABR3MXG0_9TELE</name>
<evidence type="ECO:0000313" key="2">
    <source>
        <dbReference type="Proteomes" id="UP001558613"/>
    </source>
</evidence>
<reference evidence="1 2" key="1">
    <citation type="submission" date="2023-09" db="EMBL/GenBank/DDBJ databases">
        <authorList>
            <person name="Wang M."/>
        </authorList>
    </citation>
    <scope>NUCLEOTIDE SEQUENCE [LARGE SCALE GENOMIC DNA]</scope>
    <source>
        <strain evidence="1">GT-2023</strain>
        <tissue evidence="1">Liver</tissue>
    </source>
</reference>
<accession>A0ABR3MXG0</accession>
<organism evidence="1 2">
    <name type="scientific">Cirrhinus molitorella</name>
    <name type="common">mud carp</name>
    <dbReference type="NCBI Taxonomy" id="172907"/>
    <lineage>
        <taxon>Eukaryota</taxon>
        <taxon>Metazoa</taxon>
        <taxon>Chordata</taxon>
        <taxon>Craniata</taxon>
        <taxon>Vertebrata</taxon>
        <taxon>Euteleostomi</taxon>
        <taxon>Actinopterygii</taxon>
        <taxon>Neopterygii</taxon>
        <taxon>Teleostei</taxon>
        <taxon>Ostariophysi</taxon>
        <taxon>Cypriniformes</taxon>
        <taxon>Cyprinidae</taxon>
        <taxon>Labeoninae</taxon>
        <taxon>Labeonini</taxon>
        <taxon>Cirrhinus</taxon>
    </lineage>
</organism>
<sequence length="132" mass="15281">ITDRLNTCSIFPQLFPKVYSLWVKHSGQWLFIAFSSFTLNIAEQYNLLYSSTQHYFSIIYSTKDQYCMPTFYAPPMTIFERNSPFVYIENGKVKESCCLWFLRTSGLDVLLFTPGKDNVVADFLSPPEISTV</sequence>